<keyword evidence="2" id="KW-1185">Reference proteome</keyword>
<reference evidence="1" key="2">
    <citation type="submission" date="2020-09" db="EMBL/GenBank/DDBJ databases">
        <authorList>
            <person name="Sun Q."/>
            <person name="Zhou Y."/>
        </authorList>
    </citation>
    <scope>NUCLEOTIDE SEQUENCE</scope>
    <source>
        <strain evidence="1">CGMCC 1.12160</strain>
    </source>
</reference>
<evidence type="ECO:0000313" key="1">
    <source>
        <dbReference type="EMBL" id="GGF44603.1"/>
    </source>
</evidence>
<evidence type="ECO:0000313" key="2">
    <source>
        <dbReference type="Proteomes" id="UP000605670"/>
    </source>
</evidence>
<sequence>MRRRVLGLTALVLVLVAGLVFLFFWSAAFVVKDVKVAGVEGEVAESVERLAQVPRGRPLARVSESRVRERVQEDLRVADLTVDSDWTDGTVTLRPTLREPALVLRQGGTTWVSDVEGVVYDQVDNPSRKLPSVWVRSKPTELSGGTVRGLVELWRTRPDPAKLEGDLSAPRLGADGLVTLKIDQLTIEWGAPAAAEKKWRVIEALISQDSIDPQGAIPQTIDVSLPDTPVVSGIPEKTG</sequence>
<dbReference type="Proteomes" id="UP000605670">
    <property type="component" value="Unassembled WGS sequence"/>
</dbReference>
<name>A0A917F1U2_9MICO</name>
<proteinExistence type="predicted"/>
<comment type="caution">
    <text evidence="1">The sequence shown here is derived from an EMBL/GenBank/DDBJ whole genome shotgun (WGS) entry which is preliminary data.</text>
</comment>
<gene>
    <name evidence="1" type="ORF">GCM10011366_10420</name>
</gene>
<accession>A0A917F1U2</accession>
<reference evidence="1" key="1">
    <citation type="journal article" date="2014" name="Int. J. Syst. Evol. Microbiol.">
        <title>Complete genome sequence of Corynebacterium casei LMG S-19264T (=DSM 44701T), isolated from a smear-ripened cheese.</title>
        <authorList>
            <consortium name="US DOE Joint Genome Institute (JGI-PGF)"/>
            <person name="Walter F."/>
            <person name="Albersmeier A."/>
            <person name="Kalinowski J."/>
            <person name="Ruckert C."/>
        </authorList>
    </citation>
    <scope>NUCLEOTIDE SEQUENCE</scope>
    <source>
        <strain evidence="1">CGMCC 1.12160</strain>
    </source>
</reference>
<dbReference type="AlphaFoldDB" id="A0A917F1U2"/>
<organism evidence="1 2">
    <name type="scientific">Ornithinimicrobium tianjinense</name>
    <dbReference type="NCBI Taxonomy" id="1195761"/>
    <lineage>
        <taxon>Bacteria</taxon>
        <taxon>Bacillati</taxon>
        <taxon>Actinomycetota</taxon>
        <taxon>Actinomycetes</taxon>
        <taxon>Micrococcales</taxon>
        <taxon>Ornithinimicrobiaceae</taxon>
        <taxon>Ornithinimicrobium</taxon>
    </lineage>
</organism>
<evidence type="ECO:0008006" key="3">
    <source>
        <dbReference type="Google" id="ProtNLM"/>
    </source>
</evidence>
<protein>
    <recommendedName>
        <fullName evidence="3">Cell division protein FtsQ</fullName>
    </recommendedName>
</protein>
<dbReference type="EMBL" id="BMEM01000001">
    <property type="protein sequence ID" value="GGF44603.1"/>
    <property type="molecule type" value="Genomic_DNA"/>
</dbReference>